<dbReference type="OrthoDB" id="1728030at2759"/>
<dbReference type="AlphaFoldDB" id="A0A0L6UPA4"/>
<evidence type="ECO:0000313" key="3">
    <source>
        <dbReference type="EMBL" id="KNZ50339.1"/>
    </source>
</evidence>
<evidence type="ECO:0000256" key="1">
    <source>
        <dbReference type="SAM" id="MobiDB-lite"/>
    </source>
</evidence>
<sequence>MHLEESRKTKSTGISKTSEKNSKDQTDSAAALMHDSKKGKKKGKRGPYCAQGKHNPEASHDAEHFWQLHPNKDQTQDPIKVNDSHESEVSLLLTMAASKPVVLDSGATHHLINNPEMFQPTSEANVKIATGGHSNFLNATAVGVATLVNHLGKRIMLENTLLVPTLT</sequence>
<dbReference type="Pfam" id="PF22936">
    <property type="entry name" value="Pol_BBD"/>
    <property type="match status" value="1"/>
</dbReference>
<accession>A0A0L6UPA4</accession>
<proteinExistence type="predicted"/>
<gene>
    <name evidence="3" type="ORF">VP01_4483g1</name>
</gene>
<feature type="compositionally biased region" description="Basic and acidic residues" evidence="1">
    <location>
        <begin position="54"/>
        <end position="63"/>
    </location>
</feature>
<dbReference type="InterPro" id="IPR054722">
    <property type="entry name" value="PolX-like_BBD"/>
</dbReference>
<feature type="domain" description="Retrovirus-related Pol polyprotein from transposon TNT 1-94-like beta-barrel" evidence="2">
    <location>
        <begin position="102"/>
        <end position="166"/>
    </location>
</feature>
<feature type="compositionally biased region" description="Basic and acidic residues" evidence="1">
    <location>
        <begin position="17"/>
        <end position="26"/>
    </location>
</feature>
<name>A0A0L6UPA4_9BASI</name>
<keyword evidence="4" id="KW-1185">Reference proteome</keyword>
<evidence type="ECO:0000313" key="4">
    <source>
        <dbReference type="Proteomes" id="UP000037035"/>
    </source>
</evidence>
<feature type="region of interest" description="Disordered" evidence="1">
    <location>
        <begin position="1"/>
        <end position="63"/>
    </location>
</feature>
<reference evidence="3 4" key="1">
    <citation type="submission" date="2015-08" db="EMBL/GenBank/DDBJ databases">
        <title>Next Generation Sequencing and Analysis of the Genome of Puccinia sorghi L Schw, the Causal Agent of Maize Common Rust.</title>
        <authorList>
            <person name="Rochi L."/>
            <person name="Burguener G."/>
            <person name="Darino M."/>
            <person name="Turjanski A."/>
            <person name="Kreff E."/>
            <person name="Dieguez M.J."/>
            <person name="Sacco F."/>
        </authorList>
    </citation>
    <scope>NUCLEOTIDE SEQUENCE [LARGE SCALE GENOMIC DNA]</scope>
    <source>
        <strain evidence="3 4">RO10H11247</strain>
    </source>
</reference>
<dbReference type="Proteomes" id="UP000037035">
    <property type="component" value="Unassembled WGS sequence"/>
</dbReference>
<protein>
    <recommendedName>
        <fullName evidence="2">Retrovirus-related Pol polyprotein from transposon TNT 1-94-like beta-barrel domain-containing protein</fullName>
    </recommendedName>
</protein>
<organism evidence="3 4">
    <name type="scientific">Puccinia sorghi</name>
    <dbReference type="NCBI Taxonomy" id="27349"/>
    <lineage>
        <taxon>Eukaryota</taxon>
        <taxon>Fungi</taxon>
        <taxon>Dikarya</taxon>
        <taxon>Basidiomycota</taxon>
        <taxon>Pucciniomycotina</taxon>
        <taxon>Pucciniomycetes</taxon>
        <taxon>Pucciniales</taxon>
        <taxon>Pucciniaceae</taxon>
        <taxon>Puccinia</taxon>
    </lineage>
</organism>
<dbReference type="EMBL" id="LAVV01009594">
    <property type="protein sequence ID" value="KNZ50339.1"/>
    <property type="molecule type" value="Genomic_DNA"/>
</dbReference>
<comment type="caution">
    <text evidence="3">The sequence shown here is derived from an EMBL/GenBank/DDBJ whole genome shotgun (WGS) entry which is preliminary data.</text>
</comment>
<dbReference type="VEuPathDB" id="FungiDB:VP01_4483g1"/>
<evidence type="ECO:0000259" key="2">
    <source>
        <dbReference type="Pfam" id="PF22936"/>
    </source>
</evidence>